<dbReference type="PIR" id="A71135">
    <property type="entry name" value="A71135"/>
</dbReference>
<gene>
    <name evidence="1" type="ordered locus">PH0845</name>
</gene>
<dbReference type="EMBL" id="BA000001">
    <property type="protein sequence ID" value="BAA29939.1"/>
    <property type="molecule type" value="Genomic_DNA"/>
</dbReference>
<dbReference type="EnsemblBacteria" id="BAA29939">
    <property type="protein sequence ID" value="BAA29939"/>
    <property type="gene ID" value="BAA29939"/>
</dbReference>
<evidence type="ECO:0000313" key="2">
    <source>
        <dbReference type="Proteomes" id="UP000000752"/>
    </source>
</evidence>
<organism evidence="1 2">
    <name type="scientific">Pyrococcus horikoshii (strain ATCC 700860 / DSM 12428 / JCM 9974 / NBRC 100139 / OT-3)</name>
    <dbReference type="NCBI Taxonomy" id="70601"/>
    <lineage>
        <taxon>Archaea</taxon>
        <taxon>Methanobacteriati</taxon>
        <taxon>Methanobacteriota</taxon>
        <taxon>Thermococci</taxon>
        <taxon>Thermococcales</taxon>
        <taxon>Thermococcaceae</taxon>
        <taxon>Pyrococcus</taxon>
    </lineage>
</organism>
<dbReference type="Proteomes" id="UP000000752">
    <property type="component" value="Chromosome"/>
</dbReference>
<accession>O58575</accession>
<reference evidence="1 2" key="1">
    <citation type="journal article" date="1998" name="DNA Res.">
        <title>Complete sequence and gene organization of the genome of a hyper-thermophilic archaebacterium, Pyrococcus horikoshii OT3.</title>
        <authorList>
            <person name="Kawarabayasi Y."/>
            <person name="Sawada M."/>
            <person name="Horikawa H."/>
            <person name="Haikawa Y."/>
            <person name="Hino Y."/>
            <person name="Yamamoto S."/>
            <person name="Sekine M."/>
            <person name="Baba S."/>
            <person name="Kosugi H."/>
            <person name="Hosoyama A."/>
            <person name="Nagai Y."/>
            <person name="Sakai M."/>
            <person name="Ogura K."/>
            <person name="Otuka R."/>
            <person name="Nakazawa H."/>
            <person name="Takamiya M."/>
            <person name="Ohfuku Y."/>
            <person name="Funahashi T."/>
            <person name="Tanaka T."/>
            <person name="Kudoh Y."/>
            <person name="Yamazaki J."/>
            <person name="Kushida N."/>
            <person name="Oguchi A."/>
            <person name="Aoki K."/>
            <person name="Nakamura Y."/>
            <person name="Robb T.F."/>
            <person name="Horikoshi K."/>
            <person name="Masuchi Y."/>
            <person name="Shizuya H."/>
            <person name="Kikuchi H."/>
        </authorList>
    </citation>
    <scope>NUCLEOTIDE SEQUENCE [LARGE SCALE GENOMIC DNA]</scope>
    <source>
        <strain evidence="2">ATCC 700860 / DSM 12428 / JCM 9974 / NBRC 100139 / OT-3</strain>
    </source>
</reference>
<proteinExistence type="predicted"/>
<dbReference type="KEGG" id="pho:PH0845"/>
<keyword evidence="2" id="KW-1185">Reference proteome</keyword>
<evidence type="ECO:0000313" key="1">
    <source>
        <dbReference type="EMBL" id="BAA29939.1"/>
    </source>
</evidence>
<protein>
    <submittedName>
        <fullName evidence="1">Uncharacterized protein</fullName>
    </submittedName>
</protein>
<sequence length="101" mass="11149">MPSITIRLPTFDQVSVWVNVAEPESKVSVQHVMPPSALLARLLSSSYSTLKGSTLLMISLLPSWADCCRCLPCWCLDRIGSSPPSPLHPVYLDRTQDKVLP</sequence>
<dbReference type="AlphaFoldDB" id="O58575"/>
<name>O58575_PYRHO</name>